<feature type="transmembrane region" description="Helical" evidence="6">
    <location>
        <begin position="265"/>
        <end position="284"/>
    </location>
</feature>
<feature type="transmembrane region" description="Helical" evidence="6">
    <location>
        <begin position="393"/>
        <end position="415"/>
    </location>
</feature>
<keyword evidence="2" id="KW-1003">Cell membrane</keyword>
<dbReference type="Proteomes" id="UP000034732">
    <property type="component" value="Unassembled WGS sequence"/>
</dbReference>
<evidence type="ECO:0000256" key="3">
    <source>
        <dbReference type="ARBA" id="ARBA00022692"/>
    </source>
</evidence>
<evidence type="ECO:0000313" key="8">
    <source>
        <dbReference type="Proteomes" id="UP000034732"/>
    </source>
</evidence>
<evidence type="ECO:0000256" key="1">
    <source>
        <dbReference type="ARBA" id="ARBA00004651"/>
    </source>
</evidence>
<evidence type="ECO:0000256" key="2">
    <source>
        <dbReference type="ARBA" id="ARBA00022475"/>
    </source>
</evidence>
<feature type="transmembrane region" description="Helical" evidence="6">
    <location>
        <begin position="117"/>
        <end position="138"/>
    </location>
</feature>
<feature type="transmembrane region" description="Helical" evidence="6">
    <location>
        <begin position="88"/>
        <end position="111"/>
    </location>
</feature>
<keyword evidence="5 6" id="KW-0472">Membrane</keyword>
<dbReference type="Pfam" id="PF01943">
    <property type="entry name" value="Polysacc_synt"/>
    <property type="match status" value="1"/>
</dbReference>
<dbReference type="AlphaFoldDB" id="A0A0G1PCY7"/>
<gene>
    <name evidence="7" type="ORF">UX44_C0019G0003</name>
</gene>
<keyword evidence="3 6" id="KW-0812">Transmembrane</keyword>
<evidence type="ECO:0000256" key="5">
    <source>
        <dbReference type="ARBA" id="ARBA00023136"/>
    </source>
</evidence>
<sequence length="424" mass="46915">MLITELAKKIASNTLYQMIGKLVTMAVTIAVTVIVTRLYDREGYGLFNIMQVFPALFFVIVDFGFNAIATRELSKNTDRAQTFIGNIILMRLAFSAILIALCVLALQFFPYSPQLRLGIYMSLFLIVTQAMVATTNIIFQVKLRYDYSMWSLVLGSTAVLALVLGLARVGADIVWLSFSYVIGGLVTFAAGWYFVRRLGVQVHLKFDASTCSFLLAQALPIGLMFVFSQINFKADSIMLSVLELPKSIGLGNTESVALYGLPYKIFEVLLVVPTFFMNAAYPVFVRKMTEGQPFLKNVFFKSTGVLLGLGVLVSLVGIVTAPVAVDLLGGEQFAQSALVLRLLLIGMPIFYATQPIAWLLVTLDKQKHLPYIYLVAAVFNVSMNYLFITKYSFYASAIITWVSELLILVLLIAAAGKAWKAKYA</sequence>
<dbReference type="PANTHER" id="PTHR30250:SF11">
    <property type="entry name" value="O-ANTIGEN TRANSPORTER-RELATED"/>
    <property type="match status" value="1"/>
</dbReference>
<dbReference type="InterPro" id="IPR002797">
    <property type="entry name" value="Polysacc_synth"/>
</dbReference>
<dbReference type="InterPro" id="IPR050833">
    <property type="entry name" value="Poly_Biosynth_Transport"/>
</dbReference>
<feature type="transmembrane region" description="Helical" evidence="6">
    <location>
        <begin position="173"/>
        <end position="194"/>
    </location>
</feature>
<feature type="transmembrane region" description="Helical" evidence="6">
    <location>
        <begin position="21"/>
        <end position="39"/>
    </location>
</feature>
<feature type="transmembrane region" description="Helical" evidence="6">
    <location>
        <begin position="305"/>
        <end position="325"/>
    </location>
</feature>
<dbReference type="EMBL" id="LCMF01000019">
    <property type="protein sequence ID" value="KKU30591.1"/>
    <property type="molecule type" value="Genomic_DNA"/>
</dbReference>
<evidence type="ECO:0000313" key="7">
    <source>
        <dbReference type="EMBL" id="KKU30591.1"/>
    </source>
</evidence>
<name>A0A0G1PCY7_UNCKA</name>
<proteinExistence type="predicted"/>
<dbReference type="CDD" id="cd13128">
    <property type="entry name" value="MATE_Wzx_like"/>
    <property type="match status" value="1"/>
</dbReference>
<comment type="caution">
    <text evidence="7">The sequence shown here is derived from an EMBL/GenBank/DDBJ whole genome shotgun (WGS) entry which is preliminary data.</text>
</comment>
<feature type="transmembrane region" description="Helical" evidence="6">
    <location>
        <begin position="206"/>
        <end position="230"/>
    </location>
</feature>
<keyword evidence="4 6" id="KW-1133">Transmembrane helix</keyword>
<feature type="transmembrane region" description="Helical" evidence="6">
    <location>
        <begin position="150"/>
        <end position="167"/>
    </location>
</feature>
<accession>A0A0G1PCY7</accession>
<protein>
    <submittedName>
        <fullName evidence="7">Membrane protein involved in the export of O-antigen and teichoic acid</fullName>
    </submittedName>
</protein>
<feature type="transmembrane region" description="Helical" evidence="6">
    <location>
        <begin position="45"/>
        <end position="68"/>
    </location>
</feature>
<organism evidence="7 8">
    <name type="scientific">candidate division WWE3 bacterium GW2011_GWA1_46_21</name>
    <dbReference type="NCBI Taxonomy" id="1619107"/>
    <lineage>
        <taxon>Bacteria</taxon>
        <taxon>Katanobacteria</taxon>
    </lineage>
</organism>
<evidence type="ECO:0000256" key="4">
    <source>
        <dbReference type="ARBA" id="ARBA00022989"/>
    </source>
</evidence>
<dbReference type="GO" id="GO:0005886">
    <property type="term" value="C:plasma membrane"/>
    <property type="evidence" value="ECO:0007669"/>
    <property type="project" value="UniProtKB-SubCell"/>
</dbReference>
<reference evidence="7 8" key="1">
    <citation type="journal article" date="2015" name="Nature">
        <title>rRNA introns, odd ribosomes, and small enigmatic genomes across a large radiation of phyla.</title>
        <authorList>
            <person name="Brown C.T."/>
            <person name="Hug L.A."/>
            <person name="Thomas B.C."/>
            <person name="Sharon I."/>
            <person name="Castelle C.J."/>
            <person name="Singh A."/>
            <person name="Wilkins M.J."/>
            <person name="Williams K.H."/>
            <person name="Banfield J.F."/>
        </authorList>
    </citation>
    <scope>NUCLEOTIDE SEQUENCE [LARGE SCALE GENOMIC DNA]</scope>
</reference>
<feature type="transmembrane region" description="Helical" evidence="6">
    <location>
        <begin position="337"/>
        <end position="361"/>
    </location>
</feature>
<evidence type="ECO:0000256" key="6">
    <source>
        <dbReference type="SAM" id="Phobius"/>
    </source>
</evidence>
<dbReference type="PANTHER" id="PTHR30250">
    <property type="entry name" value="PST FAMILY PREDICTED COLANIC ACID TRANSPORTER"/>
    <property type="match status" value="1"/>
</dbReference>
<feature type="transmembrane region" description="Helical" evidence="6">
    <location>
        <begin position="368"/>
        <end position="387"/>
    </location>
</feature>
<comment type="subcellular location">
    <subcellularLocation>
        <location evidence="1">Cell membrane</location>
        <topology evidence="1">Multi-pass membrane protein</topology>
    </subcellularLocation>
</comment>